<evidence type="ECO:0000256" key="1">
    <source>
        <dbReference type="SAM" id="Coils"/>
    </source>
</evidence>
<evidence type="ECO:0000259" key="2">
    <source>
        <dbReference type="PROSITE" id="PS50197"/>
    </source>
</evidence>
<dbReference type="Proteomes" id="UP001149090">
    <property type="component" value="Unassembled WGS sequence"/>
</dbReference>
<dbReference type="PANTHER" id="PTHR13743">
    <property type="entry name" value="BEIGE/BEACH-RELATED"/>
    <property type="match status" value="1"/>
</dbReference>
<dbReference type="SUPFAM" id="SSF81837">
    <property type="entry name" value="BEACH domain"/>
    <property type="match status" value="1"/>
</dbReference>
<sequence length="717" mass="86739">MINQLINFKSSSIQNPQELITICFSFLFSYIQNENENKNENEREAKKKILLTYLQILMQENYNFLFGLFSSQNKKHSLLPRKSNNSFVFSCKNIDEFEEEIMKKKWEKAVKIVFFPINEKICKDIEENEKEFVRIQSNNISYLKKIFNQEYIITKKEISIISNKLEKQKQNIISKEKKRKLKTETNQKKELFSLQKFNKMIKNLILEKYPLSSNSIIILDKEFKNEQQNYYIKLSEIEDEMRRQKKLKFYSQKNENENKQNLIKLNQKIKTKINEIEEKLSQIQNDDNNSFTTKCEIISKTKITKGIFEITENSINFFNFDLKKEKEKSYSWKIENIEPIHKRRYLFNHSALEIFFENRKCTFFNFETMEKRNEIYEKIQNHKLTSIYQSKYNYSGNESTKWIEKTQITEQWQERKISNFEYIMYLNTISGRSYQDISQYPIFPWIISDYESEKLDLNNPEVFRDLSKPIGILNNKIITYSEKYQIKGKEQEFDFNYQTLYSNPEIVSSYLIRLEPFTSICLEEKYPIFKSIPETWKKIKESSNDFNTELIPEFFHLPDFLRKRKIFSNENEIENQIENEIENVELPKWAKTPEEFIQIHKEALESEYVSEHINEWIDLIFGYKQKGKEAKKSINLFHPNLYEENIDFSKFEKMKKSKKKFKEKDKFQYNYLQKSIQKDLQKKRSNKDLFHLLSHYLNGKISCYQIQLSILSEKDLQ</sequence>
<dbReference type="Pfam" id="PF02138">
    <property type="entry name" value="Beach"/>
    <property type="match status" value="1"/>
</dbReference>
<dbReference type="AlphaFoldDB" id="A0A9Q0RHK6"/>
<keyword evidence="5" id="KW-1185">Reference proteome</keyword>
<evidence type="ECO:0000313" key="5">
    <source>
        <dbReference type="Proteomes" id="UP001149090"/>
    </source>
</evidence>
<dbReference type="PROSITE" id="PS51783">
    <property type="entry name" value="PH_BEACH"/>
    <property type="match status" value="1"/>
</dbReference>
<evidence type="ECO:0000313" key="4">
    <source>
        <dbReference type="EMBL" id="KAJ5079918.1"/>
    </source>
</evidence>
<dbReference type="Gene3D" id="2.30.29.30">
    <property type="entry name" value="Pleckstrin-homology domain (PH domain)/Phosphotyrosine-binding domain (PTB)"/>
    <property type="match status" value="1"/>
</dbReference>
<comment type="caution">
    <text evidence="4">The sequence shown here is derived from an EMBL/GenBank/DDBJ whole genome shotgun (WGS) entry which is preliminary data.</text>
</comment>
<organism evidence="4 5">
    <name type="scientific">Anaeramoeba ignava</name>
    <name type="common">Anaerobic marine amoeba</name>
    <dbReference type="NCBI Taxonomy" id="1746090"/>
    <lineage>
        <taxon>Eukaryota</taxon>
        <taxon>Metamonada</taxon>
        <taxon>Anaeramoebidae</taxon>
        <taxon>Anaeramoeba</taxon>
    </lineage>
</organism>
<dbReference type="PANTHER" id="PTHR13743:SF112">
    <property type="entry name" value="BEACH DOMAIN-CONTAINING PROTEIN"/>
    <property type="match status" value="1"/>
</dbReference>
<dbReference type="InterPro" id="IPR000409">
    <property type="entry name" value="BEACH_dom"/>
</dbReference>
<dbReference type="EMBL" id="JAPDFW010000021">
    <property type="protein sequence ID" value="KAJ5079918.1"/>
    <property type="molecule type" value="Genomic_DNA"/>
</dbReference>
<dbReference type="InterPro" id="IPR023362">
    <property type="entry name" value="PH-BEACH_dom"/>
</dbReference>
<dbReference type="InterPro" id="IPR050865">
    <property type="entry name" value="BEACH_Domain"/>
</dbReference>
<dbReference type="CDD" id="cd06071">
    <property type="entry name" value="Beach"/>
    <property type="match status" value="1"/>
</dbReference>
<dbReference type="PROSITE" id="PS50197">
    <property type="entry name" value="BEACH"/>
    <property type="match status" value="1"/>
</dbReference>
<dbReference type="InterPro" id="IPR011993">
    <property type="entry name" value="PH-like_dom_sf"/>
</dbReference>
<proteinExistence type="predicted"/>
<name>A0A9Q0RHK6_ANAIG</name>
<dbReference type="Gene3D" id="1.10.1540.10">
    <property type="entry name" value="BEACH domain"/>
    <property type="match status" value="1"/>
</dbReference>
<feature type="coiled-coil region" evidence="1">
    <location>
        <begin position="259"/>
        <end position="286"/>
    </location>
</feature>
<keyword evidence="1" id="KW-0175">Coiled coil</keyword>
<dbReference type="SUPFAM" id="SSF50729">
    <property type="entry name" value="PH domain-like"/>
    <property type="match status" value="1"/>
</dbReference>
<reference evidence="4" key="1">
    <citation type="submission" date="2022-10" db="EMBL/GenBank/DDBJ databases">
        <title>Novel sulphate-reducing endosymbionts in the free-living metamonad Anaeramoeba.</title>
        <authorList>
            <person name="Jerlstrom-Hultqvist J."/>
            <person name="Cepicka I."/>
            <person name="Gallot-Lavallee L."/>
            <person name="Salas-Leiva D."/>
            <person name="Curtis B.A."/>
            <person name="Zahonova K."/>
            <person name="Pipaliya S."/>
            <person name="Dacks J."/>
            <person name="Roger A.J."/>
        </authorList>
    </citation>
    <scope>NUCLEOTIDE SEQUENCE</scope>
    <source>
        <strain evidence="4">BMAN</strain>
    </source>
</reference>
<accession>A0A9Q0RHK6</accession>
<evidence type="ECO:0000259" key="3">
    <source>
        <dbReference type="PROSITE" id="PS51783"/>
    </source>
</evidence>
<protein>
    <submittedName>
        <fullName evidence="4">Beige/beach-related</fullName>
    </submittedName>
</protein>
<feature type="domain" description="BEACH" evidence="2">
    <location>
        <begin position="397"/>
        <end position="684"/>
    </location>
</feature>
<dbReference type="Pfam" id="PF14844">
    <property type="entry name" value="PH_BEACH"/>
    <property type="match status" value="1"/>
</dbReference>
<gene>
    <name evidence="4" type="ORF">M0811_14336</name>
</gene>
<dbReference type="OrthoDB" id="26681at2759"/>
<feature type="domain" description="BEACH-type PH" evidence="3">
    <location>
        <begin position="284"/>
        <end position="380"/>
    </location>
</feature>
<dbReference type="InterPro" id="IPR036372">
    <property type="entry name" value="BEACH_dom_sf"/>
</dbReference>
<dbReference type="SMART" id="SM01026">
    <property type="entry name" value="Beach"/>
    <property type="match status" value="1"/>
</dbReference>